<feature type="compositionally biased region" description="Basic residues" evidence="11">
    <location>
        <begin position="1010"/>
        <end position="1027"/>
    </location>
</feature>
<accession>V2YZX3</accession>
<evidence type="ECO:0000256" key="7">
    <source>
        <dbReference type="ARBA" id="ARBA00023125"/>
    </source>
</evidence>
<keyword evidence="6" id="KW-0677">Repeat</keyword>
<dbReference type="AlphaFoldDB" id="V2YZX3"/>
<evidence type="ECO:0000256" key="6">
    <source>
        <dbReference type="ARBA" id="ARBA00022737"/>
    </source>
</evidence>
<dbReference type="EMBL" id="AWSO01000030">
    <property type="protein sequence ID" value="ESK97254.1"/>
    <property type="molecule type" value="Genomic_DNA"/>
</dbReference>
<evidence type="ECO:0000256" key="8">
    <source>
        <dbReference type="ARBA" id="ARBA00023242"/>
    </source>
</evidence>
<feature type="region of interest" description="Disordered" evidence="11">
    <location>
        <begin position="417"/>
        <end position="437"/>
    </location>
</feature>
<keyword evidence="3 10" id="KW-0489">Methyltransferase</keyword>
<dbReference type="HOGENOM" id="CLU_008262_0_0_1"/>
<dbReference type="Gene3D" id="2.30.30.490">
    <property type="match status" value="2"/>
</dbReference>
<dbReference type="Pfam" id="PF12047">
    <property type="entry name" value="DNMT1-RFD"/>
    <property type="match status" value="1"/>
</dbReference>
<evidence type="ECO:0000259" key="12">
    <source>
        <dbReference type="PROSITE" id="PS51038"/>
    </source>
</evidence>
<dbReference type="InterPro" id="IPR022702">
    <property type="entry name" value="Cytosine_MeTrfase1_RFD"/>
</dbReference>
<dbReference type="PANTHER" id="PTHR10629:SF52">
    <property type="entry name" value="DNA (CYTOSINE-5)-METHYLTRANSFERASE 1"/>
    <property type="match status" value="1"/>
</dbReference>
<evidence type="ECO:0000256" key="11">
    <source>
        <dbReference type="SAM" id="MobiDB-lite"/>
    </source>
</evidence>
<dbReference type="PANTHER" id="PTHR10629">
    <property type="entry name" value="CYTOSINE-SPECIFIC METHYLTRANSFERASE"/>
    <property type="match status" value="1"/>
</dbReference>
<dbReference type="GO" id="GO:0003886">
    <property type="term" value="F:DNA (cytosine-5-)-methyltransferase activity"/>
    <property type="evidence" value="ECO:0007669"/>
    <property type="project" value="UniProtKB-EC"/>
</dbReference>
<comment type="similarity">
    <text evidence="10">Belongs to the class I-like SAM-binding methyltransferase superfamily. C5-methyltransferase family.</text>
</comment>
<dbReference type="SUPFAM" id="SSF53335">
    <property type="entry name" value="S-adenosyl-L-methionine-dependent methyltransferases"/>
    <property type="match status" value="1"/>
</dbReference>
<feature type="compositionally biased region" description="Low complexity" evidence="11">
    <location>
        <begin position="22"/>
        <end position="33"/>
    </location>
</feature>
<reference evidence="13 14" key="1">
    <citation type="journal article" date="2014" name="BMC Genomics">
        <title>Genome and secretome analysis of the hemibiotrophic fungal pathogen, Moniliophthora roreri, which causes frosty pod rot disease of cacao: mechanisms of the biotrophic and necrotrophic phases.</title>
        <authorList>
            <person name="Meinhardt L.W."/>
            <person name="Costa G.G.L."/>
            <person name="Thomazella D.P.T."/>
            <person name="Teixeira P.J.P.L."/>
            <person name="Carazzolle M.F."/>
            <person name="Schuster S.C."/>
            <person name="Carlson J.E."/>
            <person name="Guiltinan M.J."/>
            <person name="Mieczkowski P."/>
            <person name="Farmer A."/>
            <person name="Ramaraj T."/>
            <person name="Crozier J."/>
            <person name="Davis R.E."/>
            <person name="Shao J."/>
            <person name="Melnick R.L."/>
            <person name="Pereira G.A.G."/>
            <person name="Bailey B.A."/>
        </authorList>
    </citation>
    <scope>NUCLEOTIDE SEQUENCE [LARGE SCALE GENOMIC DNA]</scope>
    <source>
        <strain evidence="13 14">MCA 2997</strain>
    </source>
</reference>
<keyword evidence="8" id="KW-0539">Nucleus</keyword>
<comment type="caution">
    <text evidence="13">The sequence shown here is derived from an EMBL/GenBank/DDBJ whole genome shotgun (WGS) entry which is preliminary data.</text>
</comment>
<keyword evidence="14" id="KW-1185">Reference proteome</keyword>
<evidence type="ECO:0000256" key="5">
    <source>
        <dbReference type="ARBA" id="ARBA00022691"/>
    </source>
</evidence>
<gene>
    <name evidence="13" type="ORF">Moror_17910</name>
</gene>
<dbReference type="SMART" id="SM00439">
    <property type="entry name" value="BAH"/>
    <property type="match status" value="1"/>
</dbReference>
<dbReference type="InterPro" id="IPR043151">
    <property type="entry name" value="BAH_sf"/>
</dbReference>
<evidence type="ECO:0000313" key="14">
    <source>
        <dbReference type="Proteomes" id="UP000017559"/>
    </source>
</evidence>
<evidence type="ECO:0000256" key="1">
    <source>
        <dbReference type="ARBA" id="ARBA00004123"/>
    </source>
</evidence>
<name>V2YZX3_MONRO</name>
<comment type="subcellular location">
    <subcellularLocation>
        <location evidence="1">Nucleus</location>
    </subcellularLocation>
</comment>
<dbReference type="Gene3D" id="3.40.50.150">
    <property type="entry name" value="Vaccinia Virus protein VP39"/>
    <property type="match status" value="1"/>
</dbReference>
<evidence type="ECO:0000256" key="10">
    <source>
        <dbReference type="PROSITE-ProRule" id="PRU01016"/>
    </source>
</evidence>
<dbReference type="GO" id="GO:0006346">
    <property type="term" value="P:DNA methylation-dependent constitutive heterochromatin formation"/>
    <property type="evidence" value="ECO:0007669"/>
    <property type="project" value="InterPro"/>
</dbReference>
<dbReference type="PROSITE" id="PS51679">
    <property type="entry name" value="SAM_MT_C5"/>
    <property type="match status" value="1"/>
</dbReference>
<dbReference type="GO" id="GO:0005634">
    <property type="term" value="C:nucleus"/>
    <property type="evidence" value="ECO:0007669"/>
    <property type="project" value="UniProtKB-SubCell"/>
</dbReference>
<dbReference type="InterPro" id="IPR001025">
    <property type="entry name" value="BAH_dom"/>
</dbReference>
<dbReference type="GO" id="GO:0044027">
    <property type="term" value="P:negative regulation of gene expression via chromosomal CpG island methylation"/>
    <property type="evidence" value="ECO:0007669"/>
    <property type="project" value="TreeGrafter"/>
</dbReference>
<feature type="compositionally biased region" description="Acidic residues" evidence="11">
    <location>
        <begin position="993"/>
        <end position="1005"/>
    </location>
</feature>
<organism evidence="13 14">
    <name type="scientific">Moniliophthora roreri (strain MCA 2997)</name>
    <name type="common">Cocoa frosty pod rot fungus</name>
    <name type="synonym">Crinipellis roreri</name>
    <dbReference type="NCBI Taxonomy" id="1381753"/>
    <lineage>
        <taxon>Eukaryota</taxon>
        <taxon>Fungi</taxon>
        <taxon>Dikarya</taxon>
        <taxon>Basidiomycota</taxon>
        <taxon>Agaricomycotina</taxon>
        <taxon>Agaricomycetes</taxon>
        <taxon>Agaricomycetidae</taxon>
        <taxon>Agaricales</taxon>
        <taxon>Marasmiineae</taxon>
        <taxon>Marasmiaceae</taxon>
        <taxon>Moniliophthora</taxon>
    </lineage>
</organism>
<keyword evidence="7" id="KW-0238">DNA-binding</keyword>
<dbReference type="KEGG" id="mrr:Moror_17910"/>
<protein>
    <recommendedName>
        <fullName evidence="2">DNA (cytosine-5-)-methyltransferase</fullName>
        <ecNumber evidence="2">2.1.1.37</ecNumber>
    </recommendedName>
</protein>
<dbReference type="Pfam" id="PF00145">
    <property type="entry name" value="DNA_methylase"/>
    <property type="match status" value="1"/>
</dbReference>
<dbReference type="Proteomes" id="UP000017559">
    <property type="component" value="Unassembled WGS sequence"/>
</dbReference>
<dbReference type="InterPro" id="IPR001525">
    <property type="entry name" value="C5_MeTfrase"/>
</dbReference>
<dbReference type="InterPro" id="IPR029063">
    <property type="entry name" value="SAM-dependent_MTases_sf"/>
</dbReference>
<dbReference type="OrthoDB" id="5376140at2759"/>
<dbReference type="GO" id="GO:0032259">
    <property type="term" value="P:methylation"/>
    <property type="evidence" value="ECO:0007669"/>
    <property type="project" value="UniProtKB-KW"/>
</dbReference>
<evidence type="ECO:0000256" key="4">
    <source>
        <dbReference type="ARBA" id="ARBA00022679"/>
    </source>
</evidence>
<dbReference type="PRINTS" id="PR00105">
    <property type="entry name" value="C5METTRFRASE"/>
</dbReference>
<feature type="region of interest" description="Disordered" evidence="11">
    <location>
        <begin position="993"/>
        <end position="1027"/>
    </location>
</feature>
<dbReference type="PIRSF" id="PIRSF037404">
    <property type="entry name" value="DNMT1"/>
    <property type="match status" value="1"/>
</dbReference>
<dbReference type="Gene3D" id="3.90.120.10">
    <property type="entry name" value="DNA Methylase, subunit A, domain 2"/>
    <property type="match status" value="1"/>
</dbReference>
<feature type="region of interest" description="Disordered" evidence="11">
    <location>
        <begin position="296"/>
        <end position="324"/>
    </location>
</feature>
<evidence type="ECO:0000313" key="13">
    <source>
        <dbReference type="EMBL" id="ESK97254.1"/>
    </source>
</evidence>
<sequence>MPSSRVNRPSAFDVSWPEDTPSRSSSNANDVSSQAPSTNKNGKRPAIVIEPRDQQAGPKRRKLPDADYYRSPRNIEVIEESRNLFDNEDPEDEDKPVRLLSNFSVFDIRHRNEFISLSLLEDDDTIDREIQAAGYATEQSVEHAEEDEGQAEDFGPGSDGLFVKLTTIRGFYIDYKKETAPVYLETQWAWYILRNPSDHYRPFFQHFLVPRRVAQHCIGFALRRPTASYDDFQGYLFDKADPFGRVFEQKDIDESHAELCGALDDIAIEDKTKANEIRMSFLIRRILPNAPVRKRRRRTGIPPQLSRNPDLAVLDPDNQTPTHATPRISALAKGLFRETIRVVGARINIRKPETEQENTALTHLKDLLKRAHRMKSLLCDYRKEDQWKRGSKYLNAVQVDGQTYRIGDVILTPIGSDETDDTAKKSAPGLPSPDSKELEGKGLWDYFWFAQIKYINWDRQQAHVQWFNHSSKTIMQEIHDSQELFLHHLCNNISLNALVGKVTVHRVDCTPDKINPIPFGQYYYKMIYDPDYAVFSTIDYPPVSRSTRVPPDHCQVCEVDKEKEENESARVIEHNAKAIGVSFRNITFHLFDFVLYSSSEKGPANIGQVKEITSPRNIDNETSPAEVVVKKVGRVAQISGNVLPEDELQDERHLFITETGTDVIAHTSIIQVIYVRSSIPCQPLQLDEWLAFSPDHFHVRYSFPSVDVTDWKSKKVIPHESLELCRQCITSRVQHMTDMTDFVSSKLQTPLRALDLFGGAGAFGVGMEMGSRCIKVTHAIEISPSAAKTYKNNSPDTIVYNQCINEMLKYTVKSKEAQRKQGITVSIPSQLWDRQNQTPVPYPPKQNKIDVIIAGLPCQTHSRLNMYKQADDRKSNLILPLLSFIDFYRPTYVFLENVPGFLMYNLLAIQKDRYNLEGGIKQGGVKLLVRVLVDMGYQLRFALLQAGQYGTPQNRIRFILIAAKMGSPLPEIPAPTHDFELVSSMPIRFSFEEDEELDEEQEEEQQAQGRHAKRKGKNKRKPKKWSRIMRPIDTRRGRGLHPSVSISDAIWDLPRFDWKHPQPLKLEEQMRLYFRTRRTQGKIPAIACPVSQTQCGLKTLDYHCRPRTRYQKIARVRVTRDLQHFTRTWKTAKVMKCIEVPLKAKADFLELRKSLAEFQTHNPVSWARRKDKRGLYGRLHEHSYFPTTVTNVDPTGKQSWVLNPWCHRMLTVRELARSQGFPDDFVFDALNNNVVTMVCSSLSLLFLPP</sequence>
<keyword evidence="5 10" id="KW-0949">S-adenosyl-L-methionine</keyword>
<feature type="region of interest" description="Disordered" evidence="11">
    <location>
        <begin position="137"/>
        <end position="156"/>
    </location>
</feature>
<dbReference type="PROSITE" id="PS51038">
    <property type="entry name" value="BAH"/>
    <property type="match status" value="1"/>
</dbReference>
<dbReference type="STRING" id="1381753.V2YZX3"/>
<evidence type="ECO:0000256" key="3">
    <source>
        <dbReference type="ARBA" id="ARBA00022603"/>
    </source>
</evidence>
<keyword evidence="4 10" id="KW-0808">Transferase</keyword>
<dbReference type="InterPro" id="IPR050390">
    <property type="entry name" value="C5-Methyltransferase"/>
</dbReference>
<feature type="region of interest" description="Disordered" evidence="11">
    <location>
        <begin position="1"/>
        <end position="68"/>
    </location>
</feature>
<evidence type="ECO:0000256" key="2">
    <source>
        <dbReference type="ARBA" id="ARBA00011975"/>
    </source>
</evidence>
<dbReference type="GO" id="GO:0003677">
    <property type="term" value="F:DNA binding"/>
    <property type="evidence" value="ECO:0007669"/>
    <property type="project" value="UniProtKB-KW"/>
</dbReference>
<dbReference type="GO" id="GO:0003682">
    <property type="term" value="F:chromatin binding"/>
    <property type="evidence" value="ECO:0007669"/>
    <property type="project" value="InterPro"/>
</dbReference>
<evidence type="ECO:0000256" key="9">
    <source>
        <dbReference type="PIRSR" id="PIRSR037404-1"/>
    </source>
</evidence>
<feature type="active site" evidence="9 10">
    <location>
        <position position="858"/>
    </location>
</feature>
<dbReference type="EC" id="2.1.1.37" evidence="2"/>
<feature type="domain" description="BAH" evidence="12">
    <location>
        <begin position="402"/>
        <end position="539"/>
    </location>
</feature>
<proteinExistence type="inferred from homology"/>